<comment type="caution">
    <text evidence="8">The sequence shown here is derived from an EMBL/GenBank/DDBJ whole genome shotgun (WGS) entry which is preliminary data.</text>
</comment>
<feature type="transmembrane region" description="Helical" evidence="6">
    <location>
        <begin position="304"/>
        <end position="323"/>
    </location>
</feature>
<dbReference type="SUPFAM" id="SSF81324">
    <property type="entry name" value="Voltage-gated potassium channels"/>
    <property type="match status" value="1"/>
</dbReference>
<dbReference type="Gene3D" id="1.20.120.350">
    <property type="entry name" value="Voltage-gated potassium channels. Chain C"/>
    <property type="match status" value="1"/>
</dbReference>
<dbReference type="PANTHER" id="PTHR10037">
    <property type="entry name" value="VOLTAGE-GATED CATION CHANNEL CALCIUM AND SODIUM"/>
    <property type="match status" value="1"/>
</dbReference>
<dbReference type="GO" id="GO:0005509">
    <property type="term" value="F:calcium ion binding"/>
    <property type="evidence" value="ECO:0007669"/>
    <property type="project" value="InterPro"/>
</dbReference>
<evidence type="ECO:0000256" key="2">
    <source>
        <dbReference type="ARBA" id="ARBA00022692"/>
    </source>
</evidence>
<dbReference type="InterPro" id="IPR018247">
    <property type="entry name" value="EF_Hand_1_Ca_BS"/>
</dbReference>
<dbReference type="Proteomes" id="UP000654075">
    <property type="component" value="Unassembled WGS sequence"/>
</dbReference>
<dbReference type="InterPro" id="IPR002048">
    <property type="entry name" value="EF_hand_dom"/>
</dbReference>
<evidence type="ECO:0000256" key="1">
    <source>
        <dbReference type="ARBA" id="ARBA00004141"/>
    </source>
</evidence>
<dbReference type="CDD" id="cd00051">
    <property type="entry name" value="EFh"/>
    <property type="match status" value="1"/>
</dbReference>
<keyword evidence="4 6" id="KW-1133">Transmembrane helix</keyword>
<evidence type="ECO:0000313" key="8">
    <source>
        <dbReference type="EMBL" id="CAE8623139.1"/>
    </source>
</evidence>
<evidence type="ECO:0000259" key="7">
    <source>
        <dbReference type="PROSITE" id="PS50222"/>
    </source>
</evidence>
<sequence>MGRTTASATSSSSGARPASTRSVLLLGEANFSFALALVTLLEPHTASASHASPEDELKAREAAEKGLAVAAAYLGLEPTECLTARIVATCFEGSEELVEKYPEARGSQELGTVRALKNAPIKVALSPSLLQDDARLNPETAGFDGSNQEESDCDEAAVGHMIDSLTELKSEQLSIQIDKAPSLCSETCDCPISQTDLCEQAPHWIGVCDYLFFIIYLAELLLRIYTYSFGVFSSHLVKFELFLVVLTGADLVVRQLGWSTDGWDQMRPVRMFRMARLARALRLLAMFKTLWTLVGGLMTSVGTLFWTFILVFMIAFILSIIGMEFTGHDEKLSAEDPYNVVANENFGGFEDAIFTLLQVFTVDGIGGIYRPLIRHRLWLFLFWFGSILIMNTALMNLVTALLLNTCIETAAQDKEAQKAWEKERKKKQMIKLRVMFVELDDDGSGALTMDEIQEAPADVQEELTAIAGTDDIQALFEMLDYDGGGSIDTDEFCDGVMRAANRDKPMEYDRLVKQCTMILHAHSQVVDSFHGAPLDEGSNVLSGGVLSRMDSLESTMAKTHADLKQLLAVVSKKR</sequence>
<dbReference type="InterPro" id="IPR005821">
    <property type="entry name" value="Ion_trans_dom"/>
</dbReference>
<evidence type="ECO:0000256" key="6">
    <source>
        <dbReference type="SAM" id="Phobius"/>
    </source>
</evidence>
<comment type="subcellular location">
    <subcellularLocation>
        <location evidence="1">Membrane</location>
        <topology evidence="1">Multi-pass membrane protein</topology>
    </subcellularLocation>
</comment>
<proteinExistence type="predicted"/>
<feature type="transmembrane region" description="Helical" evidence="6">
    <location>
        <begin position="377"/>
        <end position="403"/>
    </location>
</feature>
<dbReference type="SUPFAM" id="SSF47473">
    <property type="entry name" value="EF-hand"/>
    <property type="match status" value="1"/>
</dbReference>
<dbReference type="PANTHER" id="PTHR10037:SF62">
    <property type="entry name" value="SODIUM CHANNEL PROTEIN 60E"/>
    <property type="match status" value="1"/>
</dbReference>
<evidence type="ECO:0000256" key="5">
    <source>
        <dbReference type="ARBA" id="ARBA00023136"/>
    </source>
</evidence>
<protein>
    <recommendedName>
        <fullName evidence="7">EF-hand domain-containing protein</fullName>
    </recommendedName>
</protein>
<keyword evidence="3" id="KW-0106">Calcium</keyword>
<dbReference type="InterPro" id="IPR011992">
    <property type="entry name" value="EF-hand-dom_pair"/>
</dbReference>
<name>A0A813G8T7_POLGL</name>
<organism evidence="8 9">
    <name type="scientific">Polarella glacialis</name>
    <name type="common">Dinoflagellate</name>
    <dbReference type="NCBI Taxonomy" id="89957"/>
    <lineage>
        <taxon>Eukaryota</taxon>
        <taxon>Sar</taxon>
        <taxon>Alveolata</taxon>
        <taxon>Dinophyceae</taxon>
        <taxon>Suessiales</taxon>
        <taxon>Suessiaceae</taxon>
        <taxon>Polarella</taxon>
    </lineage>
</organism>
<dbReference type="EMBL" id="CAJNNV010028121">
    <property type="protein sequence ID" value="CAE8623139.1"/>
    <property type="molecule type" value="Genomic_DNA"/>
</dbReference>
<feature type="transmembrane region" description="Helical" evidence="6">
    <location>
        <begin position="280"/>
        <end position="298"/>
    </location>
</feature>
<dbReference type="Pfam" id="PF13499">
    <property type="entry name" value="EF-hand_7"/>
    <property type="match status" value="1"/>
</dbReference>
<evidence type="ECO:0000256" key="4">
    <source>
        <dbReference type="ARBA" id="ARBA00022989"/>
    </source>
</evidence>
<dbReference type="SMART" id="SM00054">
    <property type="entry name" value="EFh"/>
    <property type="match status" value="2"/>
</dbReference>
<keyword evidence="2 6" id="KW-0812">Transmembrane</keyword>
<evidence type="ECO:0000256" key="3">
    <source>
        <dbReference type="ARBA" id="ARBA00022837"/>
    </source>
</evidence>
<feature type="domain" description="EF-hand" evidence="7">
    <location>
        <begin position="427"/>
        <end position="462"/>
    </location>
</feature>
<keyword evidence="5 6" id="KW-0472">Membrane</keyword>
<evidence type="ECO:0000313" key="9">
    <source>
        <dbReference type="Proteomes" id="UP000654075"/>
    </source>
</evidence>
<dbReference type="GO" id="GO:0005248">
    <property type="term" value="F:voltage-gated sodium channel activity"/>
    <property type="evidence" value="ECO:0007669"/>
    <property type="project" value="TreeGrafter"/>
</dbReference>
<accession>A0A813G8T7</accession>
<feature type="transmembrane region" description="Helical" evidence="6">
    <location>
        <begin position="241"/>
        <end position="259"/>
    </location>
</feature>
<dbReference type="Pfam" id="PF00520">
    <property type="entry name" value="Ion_trans"/>
    <property type="match status" value="1"/>
</dbReference>
<reference evidence="8" key="1">
    <citation type="submission" date="2021-02" db="EMBL/GenBank/DDBJ databases">
        <authorList>
            <person name="Dougan E. K."/>
            <person name="Rhodes N."/>
            <person name="Thang M."/>
            <person name="Chan C."/>
        </authorList>
    </citation>
    <scope>NUCLEOTIDE SEQUENCE</scope>
</reference>
<dbReference type="Gene3D" id="1.10.287.70">
    <property type="match status" value="1"/>
</dbReference>
<feature type="transmembrane region" description="Helical" evidence="6">
    <location>
        <begin position="210"/>
        <end position="229"/>
    </location>
</feature>
<gene>
    <name evidence="8" type="ORF">PGLA1383_LOCUS40437</name>
</gene>
<dbReference type="Gene3D" id="1.10.238.10">
    <property type="entry name" value="EF-hand"/>
    <property type="match status" value="1"/>
</dbReference>
<keyword evidence="9" id="KW-1185">Reference proteome</keyword>
<dbReference type="PROSITE" id="PS50222">
    <property type="entry name" value="EF_HAND_2"/>
    <property type="match status" value="2"/>
</dbReference>
<dbReference type="InterPro" id="IPR027359">
    <property type="entry name" value="Volt_channel_dom_sf"/>
</dbReference>
<dbReference type="InterPro" id="IPR043203">
    <property type="entry name" value="VGCC_Ca_Na"/>
</dbReference>
<dbReference type="GO" id="GO:0001518">
    <property type="term" value="C:voltage-gated sodium channel complex"/>
    <property type="evidence" value="ECO:0007669"/>
    <property type="project" value="TreeGrafter"/>
</dbReference>
<dbReference type="PROSITE" id="PS00018">
    <property type="entry name" value="EF_HAND_1"/>
    <property type="match status" value="2"/>
</dbReference>
<dbReference type="AlphaFoldDB" id="A0A813G8T7"/>
<feature type="domain" description="EF-hand" evidence="7">
    <location>
        <begin position="467"/>
        <end position="502"/>
    </location>
</feature>